<organism evidence="1 2">
    <name type="scientific">Caerostris darwini</name>
    <dbReference type="NCBI Taxonomy" id="1538125"/>
    <lineage>
        <taxon>Eukaryota</taxon>
        <taxon>Metazoa</taxon>
        <taxon>Ecdysozoa</taxon>
        <taxon>Arthropoda</taxon>
        <taxon>Chelicerata</taxon>
        <taxon>Arachnida</taxon>
        <taxon>Araneae</taxon>
        <taxon>Araneomorphae</taxon>
        <taxon>Entelegynae</taxon>
        <taxon>Araneoidea</taxon>
        <taxon>Araneidae</taxon>
        <taxon>Caerostris</taxon>
    </lineage>
</organism>
<sequence>MYSHNASGCAQQHAKTCEPVFTLLCTVSPKERWGKKERKKHKVQPGDVHFKYSFYVANQSIPRTQVDVVNTLKLAKPYQLYRAQYPPKSVGGKKKERKKHKILVQKNTDDVVCRDRAENLTTQYSAENTSCSIETWTELQAGTHAPLKLHYTDITLHPIKQPGVTKKPFVKATRWSQMNRQHSNYIIYGDHVCET</sequence>
<comment type="caution">
    <text evidence="1">The sequence shown here is derived from an EMBL/GenBank/DDBJ whole genome shotgun (WGS) entry which is preliminary data.</text>
</comment>
<name>A0AAV4V3U7_9ARAC</name>
<dbReference type="Proteomes" id="UP001054837">
    <property type="component" value="Unassembled WGS sequence"/>
</dbReference>
<dbReference type="EMBL" id="BPLQ01012357">
    <property type="protein sequence ID" value="GIY64912.1"/>
    <property type="molecule type" value="Genomic_DNA"/>
</dbReference>
<accession>A0AAV4V3U7</accession>
<evidence type="ECO:0000313" key="2">
    <source>
        <dbReference type="Proteomes" id="UP001054837"/>
    </source>
</evidence>
<reference evidence="1 2" key="1">
    <citation type="submission" date="2021-06" db="EMBL/GenBank/DDBJ databases">
        <title>Caerostris darwini draft genome.</title>
        <authorList>
            <person name="Kono N."/>
            <person name="Arakawa K."/>
        </authorList>
    </citation>
    <scope>NUCLEOTIDE SEQUENCE [LARGE SCALE GENOMIC DNA]</scope>
</reference>
<protein>
    <submittedName>
        <fullName evidence="1">Uncharacterized protein</fullName>
    </submittedName>
</protein>
<gene>
    <name evidence="1" type="ORF">CDAR_483081</name>
</gene>
<proteinExistence type="predicted"/>
<dbReference type="AlphaFoldDB" id="A0AAV4V3U7"/>
<keyword evidence="2" id="KW-1185">Reference proteome</keyword>
<evidence type="ECO:0000313" key="1">
    <source>
        <dbReference type="EMBL" id="GIY64912.1"/>
    </source>
</evidence>